<dbReference type="OrthoDB" id="10265389at2759"/>
<dbReference type="Proteomes" id="UP000663828">
    <property type="component" value="Unassembled WGS sequence"/>
</dbReference>
<gene>
    <name evidence="3" type="ORF">EDS130_LOCUS28424</name>
    <name evidence="4" type="ORF">XAT740_LOCUS39737</name>
</gene>
<feature type="transmembrane region" description="Helical" evidence="1">
    <location>
        <begin position="32"/>
        <end position="53"/>
    </location>
</feature>
<dbReference type="EMBL" id="CAJNOR010004440">
    <property type="protein sequence ID" value="CAF1502446.1"/>
    <property type="molecule type" value="Genomic_DNA"/>
</dbReference>
<keyword evidence="1" id="KW-0472">Membrane</keyword>
<keyword evidence="1" id="KW-0812">Transmembrane</keyword>
<dbReference type="Pfam" id="PF01757">
    <property type="entry name" value="Acyl_transf_3"/>
    <property type="match status" value="1"/>
</dbReference>
<keyword evidence="5" id="KW-1185">Reference proteome</keyword>
<name>A0A815AN87_ADIRI</name>
<organism evidence="3 6">
    <name type="scientific">Adineta ricciae</name>
    <name type="common">Rotifer</name>
    <dbReference type="NCBI Taxonomy" id="249248"/>
    <lineage>
        <taxon>Eukaryota</taxon>
        <taxon>Metazoa</taxon>
        <taxon>Spiralia</taxon>
        <taxon>Gnathifera</taxon>
        <taxon>Rotifera</taxon>
        <taxon>Eurotatoria</taxon>
        <taxon>Bdelloidea</taxon>
        <taxon>Adinetida</taxon>
        <taxon>Adinetidae</taxon>
        <taxon>Adineta</taxon>
    </lineage>
</organism>
<feature type="transmembrane region" description="Helical" evidence="1">
    <location>
        <begin position="65"/>
        <end position="90"/>
    </location>
</feature>
<feature type="domain" description="Acyltransferase 3" evidence="2">
    <location>
        <begin position="24"/>
        <end position="108"/>
    </location>
</feature>
<accession>A0A815AN87</accession>
<evidence type="ECO:0000256" key="1">
    <source>
        <dbReference type="SAM" id="Phobius"/>
    </source>
</evidence>
<keyword evidence="1" id="KW-1133">Transmembrane helix</keyword>
<dbReference type="InterPro" id="IPR002656">
    <property type="entry name" value="Acyl_transf_3_dom"/>
</dbReference>
<sequence>MYWQISKDFLSLFTRPNCQDNHFDSIDGFRSIASLLITSLHIVGIFSTLLLPYPNIEWQTFLHSVAFALINLMSFSLEIFFMLSGFLLTYKLISKWNRKWLNYEDFLVKEYPLLVIKRAFRFRPSRPARGDGAPRRGGAVRRCRDCGAYENS</sequence>
<proteinExistence type="predicted"/>
<dbReference type="AlphaFoldDB" id="A0A815AN87"/>
<dbReference type="Proteomes" id="UP000663852">
    <property type="component" value="Unassembled WGS sequence"/>
</dbReference>
<protein>
    <recommendedName>
        <fullName evidence="2">Acyltransferase 3 domain-containing protein</fullName>
    </recommendedName>
</protein>
<evidence type="ECO:0000313" key="6">
    <source>
        <dbReference type="Proteomes" id="UP000663852"/>
    </source>
</evidence>
<evidence type="ECO:0000313" key="3">
    <source>
        <dbReference type="EMBL" id="CAF1259323.1"/>
    </source>
</evidence>
<evidence type="ECO:0000259" key="2">
    <source>
        <dbReference type="Pfam" id="PF01757"/>
    </source>
</evidence>
<dbReference type="EMBL" id="CAJNOJ010000185">
    <property type="protein sequence ID" value="CAF1259323.1"/>
    <property type="molecule type" value="Genomic_DNA"/>
</dbReference>
<dbReference type="GO" id="GO:0016747">
    <property type="term" value="F:acyltransferase activity, transferring groups other than amino-acyl groups"/>
    <property type="evidence" value="ECO:0007669"/>
    <property type="project" value="InterPro"/>
</dbReference>
<evidence type="ECO:0000313" key="4">
    <source>
        <dbReference type="EMBL" id="CAF1502446.1"/>
    </source>
</evidence>
<reference evidence="3" key="1">
    <citation type="submission" date="2021-02" db="EMBL/GenBank/DDBJ databases">
        <authorList>
            <person name="Nowell W R."/>
        </authorList>
    </citation>
    <scope>NUCLEOTIDE SEQUENCE</scope>
</reference>
<comment type="caution">
    <text evidence="3">The sequence shown here is derived from an EMBL/GenBank/DDBJ whole genome shotgun (WGS) entry which is preliminary data.</text>
</comment>
<evidence type="ECO:0000313" key="5">
    <source>
        <dbReference type="Proteomes" id="UP000663828"/>
    </source>
</evidence>